<evidence type="ECO:0000313" key="2">
    <source>
        <dbReference type="EMBL" id="KAF2580642.1"/>
    </source>
</evidence>
<name>A0A8S9JGS1_BRACR</name>
<dbReference type="Pfam" id="PF08268">
    <property type="entry name" value="FBA_3"/>
    <property type="match status" value="1"/>
</dbReference>
<dbReference type="Proteomes" id="UP000712281">
    <property type="component" value="Unassembled WGS sequence"/>
</dbReference>
<protein>
    <recommendedName>
        <fullName evidence="1">F-box associated beta-propeller type 3 domain-containing protein</fullName>
    </recommendedName>
</protein>
<dbReference type="InterPro" id="IPR017451">
    <property type="entry name" value="F-box-assoc_interact_dom"/>
</dbReference>
<dbReference type="InterPro" id="IPR013187">
    <property type="entry name" value="F-box-assoc_dom_typ3"/>
</dbReference>
<evidence type="ECO:0000313" key="3">
    <source>
        <dbReference type="Proteomes" id="UP000712281"/>
    </source>
</evidence>
<organism evidence="2 3">
    <name type="scientific">Brassica cretica</name>
    <name type="common">Mustard</name>
    <dbReference type="NCBI Taxonomy" id="69181"/>
    <lineage>
        <taxon>Eukaryota</taxon>
        <taxon>Viridiplantae</taxon>
        <taxon>Streptophyta</taxon>
        <taxon>Embryophyta</taxon>
        <taxon>Tracheophyta</taxon>
        <taxon>Spermatophyta</taxon>
        <taxon>Magnoliopsida</taxon>
        <taxon>eudicotyledons</taxon>
        <taxon>Gunneridae</taxon>
        <taxon>Pentapetalae</taxon>
        <taxon>rosids</taxon>
        <taxon>malvids</taxon>
        <taxon>Brassicales</taxon>
        <taxon>Brassicaceae</taxon>
        <taxon>Brassiceae</taxon>
        <taxon>Brassica</taxon>
    </lineage>
</organism>
<dbReference type="AlphaFoldDB" id="A0A8S9JGS1"/>
<dbReference type="NCBIfam" id="TIGR01640">
    <property type="entry name" value="F_box_assoc_1"/>
    <property type="match status" value="1"/>
</dbReference>
<gene>
    <name evidence="2" type="ORF">F2Q68_00004117</name>
</gene>
<feature type="domain" description="F-box associated beta-propeller type 3" evidence="1">
    <location>
        <begin position="4"/>
        <end position="64"/>
    </location>
</feature>
<sequence>MTENNQYKVLCFVEGARISDYSCKVITFGGGLSIKYWRKIEIQVDIPPPRSNGVCINGIIYYLGGT</sequence>
<proteinExistence type="predicted"/>
<reference evidence="2" key="1">
    <citation type="submission" date="2019-12" db="EMBL/GenBank/DDBJ databases">
        <title>Genome sequencing and annotation of Brassica cretica.</title>
        <authorList>
            <person name="Studholme D.J."/>
            <person name="Sarris P.F."/>
        </authorList>
    </citation>
    <scope>NUCLEOTIDE SEQUENCE</scope>
    <source>
        <strain evidence="2">PFS-001/15</strain>
        <tissue evidence="2">Leaf</tissue>
    </source>
</reference>
<evidence type="ECO:0000259" key="1">
    <source>
        <dbReference type="Pfam" id="PF08268"/>
    </source>
</evidence>
<dbReference type="EMBL" id="QGKW02001660">
    <property type="protein sequence ID" value="KAF2580642.1"/>
    <property type="molecule type" value="Genomic_DNA"/>
</dbReference>
<comment type="caution">
    <text evidence="2">The sequence shown here is derived from an EMBL/GenBank/DDBJ whole genome shotgun (WGS) entry which is preliminary data.</text>
</comment>
<accession>A0A8S9JGS1</accession>